<reference evidence="4 5" key="1">
    <citation type="submission" date="2019-08" db="EMBL/GenBank/DDBJ databases">
        <title>Deep-cultivation of Planctomycetes and their phenomic and genomic characterization uncovers novel biology.</title>
        <authorList>
            <person name="Wiegand S."/>
            <person name="Jogler M."/>
            <person name="Boedeker C."/>
            <person name="Pinto D."/>
            <person name="Vollmers J."/>
            <person name="Rivas-Marin E."/>
            <person name="Kohn T."/>
            <person name="Peeters S.H."/>
            <person name="Heuer A."/>
            <person name="Rast P."/>
            <person name="Oberbeckmann S."/>
            <person name="Bunk B."/>
            <person name="Jeske O."/>
            <person name="Meyerdierks A."/>
            <person name="Storesund J.E."/>
            <person name="Kallscheuer N."/>
            <person name="Luecker S."/>
            <person name="Lage O.M."/>
            <person name="Pohl T."/>
            <person name="Merkel B.J."/>
            <person name="Hornburger P."/>
            <person name="Mueller R.-W."/>
            <person name="Bruemmer F."/>
            <person name="Labrenz M."/>
            <person name="Spormann A.M."/>
            <person name="Op den Camp H."/>
            <person name="Overmann J."/>
            <person name="Amann R."/>
            <person name="Jetten M.S.M."/>
            <person name="Mascher T."/>
            <person name="Medema M.H."/>
            <person name="Devos D.P."/>
            <person name="Kaster A.-K."/>
            <person name="Ovreas L."/>
            <person name="Rohde M."/>
            <person name="Galperin M.Y."/>
            <person name="Jogler C."/>
        </authorList>
    </citation>
    <scope>NUCLEOTIDE SEQUENCE [LARGE SCALE GENOMIC DNA]</scope>
    <source>
        <strain evidence="4 5">OJF2</strain>
    </source>
</reference>
<dbReference type="InterPro" id="IPR052920">
    <property type="entry name" value="DNA-binding_regulatory"/>
</dbReference>
<dbReference type="GO" id="GO:0016787">
    <property type="term" value="F:hydrolase activity"/>
    <property type="evidence" value="ECO:0007669"/>
    <property type="project" value="UniProtKB-KW"/>
</dbReference>
<dbReference type="InterPro" id="IPR029058">
    <property type="entry name" value="AB_hydrolase_fold"/>
</dbReference>
<feature type="transmembrane region" description="Helical" evidence="2">
    <location>
        <begin position="12"/>
        <end position="31"/>
    </location>
</feature>
<dbReference type="PANTHER" id="PTHR43358:SF4">
    <property type="entry name" value="ALPHA_BETA HYDROLASE FOLD-1 DOMAIN-CONTAINING PROTEIN"/>
    <property type="match status" value="1"/>
</dbReference>
<feature type="region of interest" description="Disordered" evidence="1">
    <location>
        <begin position="324"/>
        <end position="347"/>
    </location>
</feature>
<dbReference type="KEGG" id="agv:OJF2_25180"/>
<proteinExistence type="predicted"/>
<keyword evidence="5" id="KW-1185">Reference proteome</keyword>
<dbReference type="SUPFAM" id="SSF53474">
    <property type="entry name" value="alpha/beta-Hydrolases"/>
    <property type="match status" value="1"/>
</dbReference>
<accession>A0A5B9W1V6</accession>
<dbReference type="EMBL" id="CP042997">
    <property type="protein sequence ID" value="QEH33985.1"/>
    <property type="molecule type" value="Genomic_DNA"/>
</dbReference>
<sequence length="366" mass="41001">MTALSTTLNILAWGGLIVFAALLAFVVFATLKYGPIIQRIFEVRPVFLPLHVRPEDEGEPVSFEAEGGVALSGSYLRRRTEARAGVLVFCHEYLSDRWSYLPYADHLRDRGFDVFTFDFRNHGTSHRDPGYSPLQWTTTFEVADLRAALRHLRSREDHDRAGFGLVGVSRGGTTALVVGAEQPDVWGVITDGAFPIRGTMTAYILRWAEIYINSKILLRLFPLWLYKLVGYISRRQSERKLRCRFPDVESAARRLAPRPWLAIHGEKDTYIGPDIARNLFNRAGQPKELWIVPGAKHNRCREANPGAYAARQVDFLSRKAPRPLVDPPAADVDPAPHAEPTDVPVHSDRTLTGSRLLPGIVAQVTG</sequence>
<dbReference type="PANTHER" id="PTHR43358">
    <property type="entry name" value="ALPHA/BETA-HYDROLASE"/>
    <property type="match status" value="1"/>
</dbReference>
<name>A0A5B9W1V6_9BACT</name>
<dbReference type="Proteomes" id="UP000324233">
    <property type="component" value="Chromosome"/>
</dbReference>
<keyword evidence="2" id="KW-1133">Transmembrane helix</keyword>
<evidence type="ECO:0000256" key="2">
    <source>
        <dbReference type="SAM" id="Phobius"/>
    </source>
</evidence>
<evidence type="ECO:0000256" key="1">
    <source>
        <dbReference type="SAM" id="MobiDB-lite"/>
    </source>
</evidence>
<evidence type="ECO:0000259" key="3">
    <source>
        <dbReference type="Pfam" id="PF00561"/>
    </source>
</evidence>
<keyword evidence="2" id="KW-0812">Transmembrane</keyword>
<protein>
    <submittedName>
        <fullName evidence="4">Alpha/beta hydrolase family protein</fullName>
    </submittedName>
</protein>
<feature type="compositionally biased region" description="Basic and acidic residues" evidence="1">
    <location>
        <begin position="334"/>
        <end position="347"/>
    </location>
</feature>
<keyword evidence="4" id="KW-0378">Hydrolase</keyword>
<evidence type="ECO:0000313" key="5">
    <source>
        <dbReference type="Proteomes" id="UP000324233"/>
    </source>
</evidence>
<organism evidence="4 5">
    <name type="scientific">Aquisphaera giovannonii</name>
    <dbReference type="NCBI Taxonomy" id="406548"/>
    <lineage>
        <taxon>Bacteria</taxon>
        <taxon>Pseudomonadati</taxon>
        <taxon>Planctomycetota</taxon>
        <taxon>Planctomycetia</taxon>
        <taxon>Isosphaerales</taxon>
        <taxon>Isosphaeraceae</taxon>
        <taxon>Aquisphaera</taxon>
    </lineage>
</organism>
<dbReference type="AlphaFoldDB" id="A0A5B9W1V6"/>
<gene>
    <name evidence="4" type="ORF">OJF2_25180</name>
</gene>
<dbReference type="RefSeq" id="WP_246196506.1">
    <property type="nucleotide sequence ID" value="NZ_CP042997.1"/>
</dbReference>
<dbReference type="Pfam" id="PF00561">
    <property type="entry name" value="Abhydrolase_1"/>
    <property type="match status" value="1"/>
</dbReference>
<keyword evidence="2" id="KW-0472">Membrane</keyword>
<evidence type="ECO:0000313" key="4">
    <source>
        <dbReference type="EMBL" id="QEH33985.1"/>
    </source>
</evidence>
<dbReference type="InterPro" id="IPR000073">
    <property type="entry name" value="AB_hydrolase_1"/>
</dbReference>
<feature type="domain" description="AB hydrolase-1" evidence="3">
    <location>
        <begin position="86"/>
        <end position="229"/>
    </location>
</feature>
<dbReference type="Gene3D" id="3.40.50.1820">
    <property type="entry name" value="alpha/beta hydrolase"/>
    <property type="match status" value="1"/>
</dbReference>